<feature type="repeat" description="TPR" evidence="1">
    <location>
        <begin position="467"/>
        <end position="500"/>
    </location>
</feature>
<name>A0AAQ4PRC7_GASAC</name>
<proteinExistence type="predicted"/>
<dbReference type="InterPro" id="IPR019734">
    <property type="entry name" value="TPR_rpt"/>
</dbReference>
<keyword evidence="4" id="KW-1185">Reference proteome</keyword>
<dbReference type="GeneID" id="120830153"/>
<evidence type="ECO:0000256" key="2">
    <source>
        <dbReference type="SAM" id="MobiDB-lite"/>
    </source>
</evidence>
<dbReference type="InterPro" id="IPR011990">
    <property type="entry name" value="TPR-like_helical_dom_sf"/>
</dbReference>
<evidence type="ECO:0000313" key="3">
    <source>
        <dbReference type="Ensembl" id="ENSGACP00000040401.1"/>
    </source>
</evidence>
<protein>
    <submittedName>
        <fullName evidence="3">Tetratricopeptide repeat domain 16</fullName>
    </submittedName>
</protein>
<dbReference type="Pfam" id="PF13432">
    <property type="entry name" value="TPR_16"/>
    <property type="match status" value="1"/>
</dbReference>
<evidence type="ECO:0000313" key="4">
    <source>
        <dbReference type="Proteomes" id="UP000007635"/>
    </source>
</evidence>
<dbReference type="GeneTree" id="ENSGT00390000004550"/>
<dbReference type="KEGG" id="gat:120830153"/>
<dbReference type="PANTHER" id="PTHR45153:SF1">
    <property type="entry name" value="TETRATRICOPEPTIDE REPEAT PROTEIN 16"/>
    <property type="match status" value="1"/>
</dbReference>
<dbReference type="SMART" id="SM00028">
    <property type="entry name" value="TPR"/>
    <property type="match status" value="10"/>
</dbReference>
<dbReference type="Proteomes" id="UP000007635">
    <property type="component" value="Chromosome XIII"/>
</dbReference>
<feature type="repeat" description="TPR" evidence="1">
    <location>
        <begin position="144"/>
        <end position="177"/>
    </location>
</feature>
<accession>A0AAQ4PRC7</accession>
<dbReference type="AlphaFoldDB" id="A0AAQ4PRC7"/>
<organism evidence="3 4">
    <name type="scientific">Gasterosteus aculeatus aculeatus</name>
    <name type="common">three-spined stickleback</name>
    <dbReference type="NCBI Taxonomy" id="481459"/>
    <lineage>
        <taxon>Eukaryota</taxon>
        <taxon>Metazoa</taxon>
        <taxon>Chordata</taxon>
        <taxon>Craniata</taxon>
        <taxon>Vertebrata</taxon>
        <taxon>Euteleostomi</taxon>
        <taxon>Actinopterygii</taxon>
        <taxon>Neopterygii</taxon>
        <taxon>Teleostei</taxon>
        <taxon>Neoteleostei</taxon>
        <taxon>Acanthomorphata</taxon>
        <taxon>Eupercaria</taxon>
        <taxon>Perciformes</taxon>
        <taxon>Cottioidei</taxon>
        <taxon>Gasterosteales</taxon>
        <taxon>Gasterosteidae</taxon>
        <taxon>Gasterosteus</taxon>
    </lineage>
</organism>
<feature type="region of interest" description="Disordered" evidence="2">
    <location>
        <begin position="1"/>
        <end position="32"/>
    </location>
</feature>
<feature type="repeat" description="TPR" evidence="1">
    <location>
        <begin position="509"/>
        <end position="542"/>
    </location>
</feature>
<dbReference type="SUPFAM" id="SSF48452">
    <property type="entry name" value="TPR-like"/>
    <property type="match status" value="3"/>
</dbReference>
<dbReference type="PROSITE" id="PS50005">
    <property type="entry name" value="TPR"/>
    <property type="match status" value="4"/>
</dbReference>
<reference evidence="3" key="2">
    <citation type="submission" date="2025-08" db="UniProtKB">
        <authorList>
            <consortium name="Ensembl"/>
        </authorList>
    </citation>
    <scope>IDENTIFICATION</scope>
</reference>
<reference evidence="3" key="3">
    <citation type="submission" date="2025-09" db="UniProtKB">
        <authorList>
            <consortium name="Ensembl"/>
        </authorList>
    </citation>
    <scope>IDENTIFICATION</scope>
</reference>
<dbReference type="Gene3D" id="1.25.40.10">
    <property type="entry name" value="Tetratricopeptide repeat domain"/>
    <property type="match status" value="4"/>
</dbReference>
<reference evidence="3 4" key="1">
    <citation type="journal article" date="2021" name="G3 (Bethesda)">
        <title>Improved contiguity of the threespine stickleback genome using long-read sequencing.</title>
        <authorList>
            <person name="Nath S."/>
            <person name="Shaw D.E."/>
            <person name="White M.A."/>
        </authorList>
    </citation>
    <scope>NUCLEOTIDE SEQUENCE [LARGE SCALE GENOMIC DNA]</scope>
    <source>
        <strain evidence="3 4">Lake Benthic</strain>
    </source>
</reference>
<feature type="compositionally biased region" description="Basic and acidic residues" evidence="2">
    <location>
        <begin position="1"/>
        <end position="18"/>
    </location>
</feature>
<sequence length="651" mass="72906">MTMEASADRTEQTAEKLRLFPTAKAEDELDEARSRSPSRRLFCSSEIFLPWGGERPRRPELQMSAIIQSKAAQHYTNGKELMGKSQFGKALICFSRGVTLQPEQPHLHERRAEAFLQMCDFQSAAACYKRAWMLQAGACCARLAFVYYLQGQCLLDRALFLEALEAFSKAAEVKPGCRSYEVKSLVCLAAAGHHAECLERVNEWMLSDGPTSDLYILRARLLKLLNKTSQCHRDVTSALALNPRCPVAGALLQRLREAGEAARRRAEDDVLRGRLPDALLSIDRALQHCPQDARLHLFRGTLYRRMKDFTAAIEDLVQAMELLEEEVRGQAEAGAQKDGRGSVKEEEVRGQQEVRGQKDGRGSVEEEEVRGQQDGRGSVEEEEVRGQQDGRGSVEEEEVRGQQDGRGSVEEEEVRGQQDGRGSVEEEVRFQLVLTYNDFAVQCFGRGLHAEATVLLNKAVEEEKGQAGLYLNRGDCFFQQGEWRFALADYQQAEEMMPPDDPAVRLRLAVLHNTLGSLCFQDGCFQEAADMFSKAVRYDPAAGRYYESRCKAFRKLLDLEGARRDLICTLILDPTNEELPPMLMDLFPGCSAADVLSGPTGRAVRAELTDAIRARSSPSDQQRLDLQKTTLAGEDLQTTVRNLLWVLRGDD</sequence>
<dbReference type="Ensembl" id="ENSGACT00000067145.1">
    <property type="protein sequence ID" value="ENSGACP00000040401.1"/>
    <property type="gene ID" value="ENSGACG00000029449.1"/>
</dbReference>
<keyword evidence="1" id="KW-0802">TPR repeat</keyword>
<dbReference type="RefSeq" id="XP_040050587.1">
    <property type="nucleotide sequence ID" value="XM_040194653.1"/>
</dbReference>
<dbReference type="PANTHER" id="PTHR45153">
    <property type="entry name" value="TETRATRICOPEPTIDE REPEAT PROTEIN 16"/>
    <property type="match status" value="1"/>
</dbReference>
<feature type="repeat" description="TPR" evidence="1">
    <location>
        <begin position="293"/>
        <end position="326"/>
    </location>
</feature>
<evidence type="ECO:0000256" key="1">
    <source>
        <dbReference type="PROSITE-ProRule" id="PRU00339"/>
    </source>
</evidence>
<feature type="region of interest" description="Disordered" evidence="2">
    <location>
        <begin position="330"/>
        <end position="422"/>
    </location>
</feature>